<evidence type="ECO:0000259" key="3">
    <source>
        <dbReference type="Pfam" id="PF02563"/>
    </source>
</evidence>
<evidence type="ECO:0000256" key="2">
    <source>
        <dbReference type="SAM" id="Phobius"/>
    </source>
</evidence>
<evidence type="ECO:0000259" key="4">
    <source>
        <dbReference type="Pfam" id="PF10531"/>
    </source>
</evidence>
<dbReference type="InterPro" id="IPR049712">
    <property type="entry name" value="Poly_export"/>
</dbReference>
<dbReference type="RefSeq" id="WP_073283306.1">
    <property type="nucleotide sequence ID" value="NZ_FRAS01000007.1"/>
</dbReference>
<dbReference type="Gene3D" id="3.30.1950.10">
    <property type="entry name" value="wza like domain"/>
    <property type="match status" value="1"/>
</dbReference>
<dbReference type="InterPro" id="IPR003715">
    <property type="entry name" value="Poly_export_N"/>
</dbReference>
<keyword evidence="6" id="KW-1185">Reference proteome</keyword>
<evidence type="ECO:0000256" key="1">
    <source>
        <dbReference type="ARBA" id="ARBA00022729"/>
    </source>
</evidence>
<keyword evidence="2" id="KW-1133">Transmembrane helix</keyword>
<dbReference type="AlphaFoldDB" id="A0A1M6W6I2"/>
<keyword evidence="2" id="KW-0472">Membrane</keyword>
<dbReference type="OrthoDB" id="662756at2"/>
<gene>
    <name evidence="5" type="ORF">SAMN02746009_01757</name>
</gene>
<dbReference type="PANTHER" id="PTHR33619:SF3">
    <property type="entry name" value="POLYSACCHARIDE EXPORT PROTEIN GFCE-RELATED"/>
    <property type="match status" value="1"/>
</dbReference>
<dbReference type="EMBL" id="FRAS01000007">
    <property type="protein sequence ID" value="SHK89106.1"/>
    <property type="molecule type" value="Genomic_DNA"/>
</dbReference>
<sequence>MLSPAVSLVARLLLIPVCMVLALSLGSCVPTRDISYLQGPYSSAQPTKVANLPTEYQIAPNDVLYIRVQSPQPELTKVFSLHESEMVLNQSDPASLYINGYMVDEKGQIMVPTVGRIAVKGLTLAQAQDRVEKAIAGYVRNATVVLRLVSFRVTVLGEVKSPGRYAVFNDRATVLEALGLAGDLTPLGNRRNVKLIRQTTEGSQVVLLDLTKPELLSSPYYYLLPNDALYVEPTKALTQRGNSVNLALLFSGLGTAALLYGLFR</sequence>
<name>A0A1M6W6I2_9BACT</name>
<feature type="transmembrane region" description="Helical" evidence="2">
    <location>
        <begin position="244"/>
        <end position="263"/>
    </location>
</feature>
<dbReference type="Pfam" id="PF02563">
    <property type="entry name" value="Poly_export"/>
    <property type="match status" value="1"/>
</dbReference>
<dbReference type="PANTHER" id="PTHR33619">
    <property type="entry name" value="POLYSACCHARIDE EXPORT PROTEIN GFCE-RELATED"/>
    <property type="match status" value="1"/>
</dbReference>
<dbReference type="Proteomes" id="UP000183947">
    <property type="component" value="Unassembled WGS sequence"/>
</dbReference>
<dbReference type="InterPro" id="IPR019554">
    <property type="entry name" value="Soluble_ligand-bd"/>
</dbReference>
<dbReference type="GO" id="GO:0015159">
    <property type="term" value="F:polysaccharide transmembrane transporter activity"/>
    <property type="evidence" value="ECO:0007669"/>
    <property type="project" value="InterPro"/>
</dbReference>
<feature type="domain" description="Soluble ligand binding" evidence="4">
    <location>
        <begin position="152"/>
        <end position="205"/>
    </location>
</feature>
<keyword evidence="1" id="KW-0732">Signal</keyword>
<accession>A0A1M6W6I2</accession>
<feature type="domain" description="Polysaccharide export protein N-terminal" evidence="3">
    <location>
        <begin position="53"/>
        <end position="148"/>
    </location>
</feature>
<proteinExistence type="predicted"/>
<dbReference type="STRING" id="1121959.SAMN02746009_01757"/>
<evidence type="ECO:0000313" key="5">
    <source>
        <dbReference type="EMBL" id="SHK89106.1"/>
    </source>
</evidence>
<evidence type="ECO:0000313" key="6">
    <source>
        <dbReference type="Proteomes" id="UP000183947"/>
    </source>
</evidence>
<keyword evidence="2" id="KW-0812">Transmembrane</keyword>
<protein>
    <submittedName>
        <fullName evidence="5">Polysaccharide export outer membrane protein</fullName>
    </submittedName>
</protein>
<dbReference type="Gene3D" id="3.10.560.10">
    <property type="entry name" value="Outer membrane lipoprotein wza domain like"/>
    <property type="match status" value="1"/>
</dbReference>
<reference evidence="6" key="1">
    <citation type="submission" date="2016-11" db="EMBL/GenBank/DDBJ databases">
        <authorList>
            <person name="Varghese N."/>
            <person name="Submissions S."/>
        </authorList>
    </citation>
    <scope>NUCLEOTIDE SEQUENCE [LARGE SCALE GENOMIC DNA]</scope>
    <source>
        <strain evidence="6">DSM 18569</strain>
    </source>
</reference>
<dbReference type="Pfam" id="PF10531">
    <property type="entry name" value="SLBB"/>
    <property type="match status" value="1"/>
</dbReference>
<organism evidence="5 6">
    <name type="scientific">Hymenobacter psychrotolerans DSM 18569</name>
    <dbReference type="NCBI Taxonomy" id="1121959"/>
    <lineage>
        <taxon>Bacteria</taxon>
        <taxon>Pseudomonadati</taxon>
        <taxon>Bacteroidota</taxon>
        <taxon>Cytophagia</taxon>
        <taxon>Cytophagales</taxon>
        <taxon>Hymenobacteraceae</taxon>
        <taxon>Hymenobacter</taxon>
    </lineage>
</organism>